<evidence type="ECO:0000313" key="6">
    <source>
        <dbReference type="EMBL" id="MCD7110955.1"/>
    </source>
</evidence>
<dbReference type="InterPro" id="IPR008201">
    <property type="entry name" value="HepT-like"/>
</dbReference>
<dbReference type="Proteomes" id="UP001139089">
    <property type="component" value="Unassembled WGS sequence"/>
</dbReference>
<evidence type="ECO:0000256" key="3">
    <source>
        <dbReference type="ARBA" id="ARBA00022722"/>
    </source>
</evidence>
<dbReference type="PANTHER" id="PTHR34139">
    <property type="entry name" value="UPF0331 PROTEIN MJ0127"/>
    <property type="match status" value="1"/>
</dbReference>
<comment type="caution">
    <text evidence="6">The sequence shown here is derived from an EMBL/GenBank/DDBJ whole genome shotgun (WGS) entry which is preliminary data.</text>
</comment>
<accession>A0A9X1NTM2</accession>
<dbReference type="Pfam" id="PF01934">
    <property type="entry name" value="HepT-like"/>
    <property type="match status" value="1"/>
</dbReference>
<sequence length="113" mass="12863">MARDFRHALDDMNAAIIGIQTAAAGKTIQDYSSDWMLRHALQRAIEIISEASRSLPDDVRATRPEIPWQRVKTIGNVIRHEYHGLSDPILWSVIIDEIPQLERAVSALMEQYP</sequence>
<dbReference type="GO" id="GO:0110001">
    <property type="term" value="C:toxin-antitoxin complex"/>
    <property type="evidence" value="ECO:0007669"/>
    <property type="project" value="InterPro"/>
</dbReference>
<keyword evidence="5" id="KW-0378">Hydrolase</keyword>
<evidence type="ECO:0000256" key="2">
    <source>
        <dbReference type="ARBA" id="ARBA00022649"/>
    </source>
</evidence>
<dbReference type="GO" id="GO:0004540">
    <property type="term" value="F:RNA nuclease activity"/>
    <property type="evidence" value="ECO:0007669"/>
    <property type="project" value="InterPro"/>
</dbReference>
<evidence type="ECO:0000256" key="5">
    <source>
        <dbReference type="ARBA" id="ARBA00022801"/>
    </source>
</evidence>
<dbReference type="PANTHER" id="PTHR34139:SF1">
    <property type="entry name" value="RNASE MJ1380-RELATED"/>
    <property type="match status" value="1"/>
</dbReference>
<reference evidence="6" key="1">
    <citation type="submission" date="2021-12" db="EMBL/GenBank/DDBJ databases">
        <authorList>
            <person name="Li Y."/>
        </authorList>
    </citation>
    <scope>NUCLEOTIDE SEQUENCE</scope>
    <source>
        <strain evidence="6">DKSPLA3</strain>
    </source>
</reference>
<keyword evidence="1" id="KW-0597">Phosphoprotein</keyword>
<proteinExistence type="predicted"/>
<gene>
    <name evidence="6" type="ORF">LRX75_18125</name>
</gene>
<evidence type="ECO:0000313" key="7">
    <source>
        <dbReference type="Proteomes" id="UP001139089"/>
    </source>
</evidence>
<keyword evidence="3" id="KW-0540">Nuclease</keyword>
<organism evidence="6 7">
    <name type="scientific">Rhizobium quercicola</name>
    <dbReference type="NCBI Taxonomy" id="2901226"/>
    <lineage>
        <taxon>Bacteria</taxon>
        <taxon>Pseudomonadati</taxon>
        <taxon>Pseudomonadota</taxon>
        <taxon>Alphaproteobacteria</taxon>
        <taxon>Hyphomicrobiales</taxon>
        <taxon>Rhizobiaceae</taxon>
        <taxon>Rhizobium/Agrobacterium group</taxon>
        <taxon>Rhizobium</taxon>
    </lineage>
</organism>
<dbReference type="RefSeq" id="WP_231816077.1">
    <property type="nucleotide sequence ID" value="NZ_JAJOZR010000012.1"/>
</dbReference>
<dbReference type="InterPro" id="IPR051813">
    <property type="entry name" value="HepT_RNase_toxin"/>
</dbReference>
<evidence type="ECO:0000256" key="1">
    <source>
        <dbReference type="ARBA" id="ARBA00022553"/>
    </source>
</evidence>
<dbReference type="GO" id="GO:0016787">
    <property type="term" value="F:hydrolase activity"/>
    <property type="evidence" value="ECO:0007669"/>
    <property type="project" value="UniProtKB-KW"/>
</dbReference>
<keyword evidence="2" id="KW-1277">Toxin-antitoxin system</keyword>
<evidence type="ECO:0000256" key="4">
    <source>
        <dbReference type="ARBA" id="ARBA00022741"/>
    </source>
</evidence>
<keyword evidence="4" id="KW-0547">Nucleotide-binding</keyword>
<name>A0A9X1NTM2_9HYPH</name>
<dbReference type="AlphaFoldDB" id="A0A9X1NTM2"/>
<keyword evidence="7" id="KW-1185">Reference proteome</keyword>
<dbReference type="GO" id="GO:0000166">
    <property type="term" value="F:nucleotide binding"/>
    <property type="evidence" value="ECO:0007669"/>
    <property type="project" value="UniProtKB-KW"/>
</dbReference>
<protein>
    <submittedName>
        <fullName evidence="6">DUF86 domain-containing protein</fullName>
    </submittedName>
</protein>
<dbReference type="EMBL" id="JAJOZR010000012">
    <property type="protein sequence ID" value="MCD7110955.1"/>
    <property type="molecule type" value="Genomic_DNA"/>
</dbReference>